<dbReference type="Proteomes" id="UP000235392">
    <property type="component" value="Unassembled WGS sequence"/>
</dbReference>
<dbReference type="AlphaFoldDB" id="A0A2N5VK32"/>
<gene>
    <name evidence="2" type="ORF">PCASD_01699</name>
</gene>
<dbReference type="EMBL" id="PGCI01000011">
    <property type="protein sequence ID" value="PLW50347.1"/>
    <property type="molecule type" value="Genomic_DNA"/>
</dbReference>
<organism evidence="2 3">
    <name type="scientific">Puccinia coronata f. sp. avenae</name>
    <dbReference type="NCBI Taxonomy" id="200324"/>
    <lineage>
        <taxon>Eukaryota</taxon>
        <taxon>Fungi</taxon>
        <taxon>Dikarya</taxon>
        <taxon>Basidiomycota</taxon>
        <taxon>Pucciniomycotina</taxon>
        <taxon>Pucciniomycetes</taxon>
        <taxon>Pucciniales</taxon>
        <taxon>Pucciniaceae</taxon>
        <taxon>Puccinia</taxon>
    </lineage>
</organism>
<evidence type="ECO:0000313" key="3">
    <source>
        <dbReference type="Proteomes" id="UP000235392"/>
    </source>
</evidence>
<feature type="region of interest" description="Disordered" evidence="1">
    <location>
        <begin position="1"/>
        <end position="146"/>
    </location>
</feature>
<accession>A0A2N5VK32</accession>
<feature type="compositionally biased region" description="Basic and acidic residues" evidence="1">
    <location>
        <begin position="18"/>
        <end position="27"/>
    </location>
</feature>
<evidence type="ECO:0000313" key="2">
    <source>
        <dbReference type="EMBL" id="PLW50347.1"/>
    </source>
</evidence>
<comment type="caution">
    <text evidence="2">The sequence shown here is derived from an EMBL/GenBank/DDBJ whole genome shotgun (WGS) entry which is preliminary data.</text>
</comment>
<protein>
    <submittedName>
        <fullName evidence="2">Uncharacterized protein</fullName>
    </submittedName>
</protein>
<evidence type="ECO:0000256" key="1">
    <source>
        <dbReference type="SAM" id="MobiDB-lite"/>
    </source>
</evidence>
<name>A0A2N5VK32_9BASI</name>
<proteinExistence type="predicted"/>
<sequence>MAKLLHRGLTLPSQGHCPAEHTQDRPEAVPVLCSSAKKMRPRGVPNTHPDDAVTAATPRRPARVGRRRSWAAPNASFPLRASTRTAKPYTPELPHTPGAGYQPSPEDRPHNRGVPFGTPTGSRHTGPRHAFVGCPSRCCPGKISPK</sequence>
<reference evidence="2 3" key="1">
    <citation type="submission" date="2017-11" db="EMBL/GenBank/DDBJ databases">
        <title>De novo assembly and phasing of dikaryotic genomes from two isolates of Puccinia coronata f. sp. avenae, the causal agent of oat crown rust.</title>
        <authorList>
            <person name="Miller M.E."/>
            <person name="Zhang Y."/>
            <person name="Omidvar V."/>
            <person name="Sperschneider J."/>
            <person name="Schwessinger B."/>
            <person name="Raley C."/>
            <person name="Palmer J.M."/>
            <person name="Garnica D."/>
            <person name="Upadhyaya N."/>
            <person name="Rathjen J."/>
            <person name="Taylor J.M."/>
            <person name="Park R.F."/>
            <person name="Dodds P.N."/>
            <person name="Hirsch C.D."/>
            <person name="Kianian S.F."/>
            <person name="Figueroa M."/>
        </authorList>
    </citation>
    <scope>NUCLEOTIDE SEQUENCE [LARGE SCALE GENOMIC DNA]</scope>
    <source>
        <strain evidence="2">12SD80</strain>
    </source>
</reference>
<feature type="compositionally biased region" description="Basic residues" evidence="1">
    <location>
        <begin position="60"/>
        <end position="69"/>
    </location>
</feature>